<keyword evidence="8" id="KW-0333">Golgi apparatus</keyword>
<accession>A0A074Y909</accession>
<evidence type="ECO:0000256" key="11">
    <source>
        <dbReference type="SAM" id="Phobius"/>
    </source>
</evidence>
<comment type="subcellular location">
    <subcellularLocation>
        <location evidence="2">Golgi apparatus membrane</location>
        <topology evidence="2">Multi-pass membrane protein</topology>
    </subcellularLocation>
</comment>
<evidence type="ECO:0000256" key="4">
    <source>
        <dbReference type="ARBA" id="ARBA00013533"/>
    </source>
</evidence>
<evidence type="ECO:0000256" key="1">
    <source>
        <dbReference type="ARBA" id="ARBA00002978"/>
    </source>
</evidence>
<feature type="transmembrane region" description="Helical" evidence="11">
    <location>
        <begin position="264"/>
        <end position="285"/>
    </location>
</feature>
<dbReference type="HOGENOM" id="CLU_041954_0_0_1"/>
<feature type="transmembrane region" description="Helical" evidence="11">
    <location>
        <begin position="148"/>
        <end position="170"/>
    </location>
</feature>
<comment type="function">
    <text evidence="1">Golgi membrane protein involved in vesicular trafficking and spindle migration.</text>
</comment>
<dbReference type="InterPro" id="IPR032816">
    <property type="entry name" value="VTT_dom"/>
</dbReference>
<evidence type="ECO:0000256" key="7">
    <source>
        <dbReference type="ARBA" id="ARBA00022989"/>
    </source>
</evidence>
<feature type="transmembrane region" description="Helical" evidence="11">
    <location>
        <begin position="72"/>
        <end position="91"/>
    </location>
</feature>
<feature type="region of interest" description="Disordered" evidence="10">
    <location>
        <begin position="298"/>
        <end position="385"/>
    </location>
</feature>
<dbReference type="PANTHER" id="PTHR47549">
    <property type="entry name" value="GOLGI APPARATUS MEMBRANE PROTEIN TVP38-RELATED"/>
    <property type="match status" value="1"/>
</dbReference>
<dbReference type="STRING" id="1043002.A0A074Y909"/>
<feature type="domain" description="VTT" evidence="12">
    <location>
        <begin position="131"/>
        <end position="247"/>
    </location>
</feature>
<dbReference type="Proteomes" id="UP000030706">
    <property type="component" value="Unassembled WGS sequence"/>
</dbReference>
<dbReference type="GeneID" id="40752143"/>
<keyword evidence="7 11" id="KW-1133">Transmembrane helix</keyword>
<feature type="compositionally biased region" description="Basic and acidic residues" evidence="10">
    <location>
        <begin position="362"/>
        <end position="371"/>
    </location>
</feature>
<evidence type="ECO:0000313" key="13">
    <source>
        <dbReference type="EMBL" id="KEQ83346.1"/>
    </source>
</evidence>
<dbReference type="InterPro" id="IPR051076">
    <property type="entry name" value="Golgi_membrane_TVP38/TMEM64"/>
</dbReference>
<dbReference type="GO" id="GO:0000139">
    <property type="term" value="C:Golgi membrane"/>
    <property type="evidence" value="ECO:0007669"/>
    <property type="project" value="UniProtKB-SubCell"/>
</dbReference>
<dbReference type="RefSeq" id="XP_029759533.1">
    <property type="nucleotide sequence ID" value="XM_029909837.1"/>
</dbReference>
<evidence type="ECO:0000259" key="12">
    <source>
        <dbReference type="Pfam" id="PF09335"/>
    </source>
</evidence>
<evidence type="ECO:0000256" key="9">
    <source>
        <dbReference type="ARBA" id="ARBA00023136"/>
    </source>
</evidence>
<feature type="region of interest" description="Disordered" evidence="10">
    <location>
        <begin position="15"/>
        <end position="43"/>
    </location>
</feature>
<evidence type="ECO:0000256" key="8">
    <source>
        <dbReference type="ARBA" id="ARBA00023034"/>
    </source>
</evidence>
<keyword evidence="6 11" id="KW-0812">Transmembrane</keyword>
<name>A0A074Y909_AURPU</name>
<sequence>MADYNSTARALALPVDDTERRSQSNSPVFSRRSTSVPRSTRRGNASGLLAQAAKLQRNAVKTFFGLSPAKRILLSVGAVVAFVLGVLFLVFNERIFHAMSPVAERWRNITCGWMILWAATFLVSFPPLIGYSTCVTLAGFVYGVWKGWLIVASGTIIGSTASFLVSRTLLKSYVTRLTENDKRFAALALTLKHDGIKLLMMIRLCPLPYSLSNGAISTIPTVQWPQFMIATAAASPKLFLHVFVGSQLGRIADSGDKMDAKTKAISYLSIAIGLTAGLATGFIMYTKTKSRARELEAEEREAAIRGEAPDGDEFEEEGRYEYSDDAMEREATEAIRGDDGISLRSDQEYRDDFDDDADDAQDLDKVFRHGDGDEEEGFRDSQDRR</sequence>
<feature type="transmembrane region" description="Helical" evidence="11">
    <location>
        <begin position="112"/>
        <end position="142"/>
    </location>
</feature>
<dbReference type="GO" id="GO:0016192">
    <property type="term" value="P:vesicle-mediated transport"/>
    <property type="evidence" value="ECO:0007669"/>
    <property type="project" value="TreeGrafter"/>
</dbReference>
<dbReference type="EMBL" id="KL584984">
    <property type="protein sequence ID" value="KEQ83346.1"/>
    <property type="molecule type" value="Genomic_DNA"/>
</dbReference>
<keyword evidence="14" id="KW-1185">Reference proteome</keyword>
<dbReference type="OrthoDB" id="166803at2759"/>
<evidence type="ECO:0000256" key="10">
    <source>
        <dbReference type="SAM" id="MobiDB-lite"/>
    </source>
</evidence>
<proteinExistence type="inferred from homology"/>
<evidence type="ECO:0000256" key="5">
    <source>
        <dbReference type="ARBA" id="ARBA00020673"/>
    </source>
</evidence>
<feature type="compositionally biased region" description="Basic and acidic residues" evidence="10">
    <location>
        <begin position="317"/>
        <end position="350"/>
    </location>
</feature>
<evidence type="ECO:0000313" key="14">
    <source>
        <dbReference type="Proteomes" id="UP000030706"/>
    </source>
</evidence>
<dbReference type="GO" id="GO:0000022">
    <property type="term" value="P:mitotic spindle elongation"/>
    <property type="evidence" value="ECO:0007669"/>
    <property type="project" value="TreeGrafter"/>
</dbReference>
<evidence type="ECO:0000256" key="6">
    <source>
        <dbReference type="ARBA" id="ARBA00022692"/>
    </source>
</evidence>
<organism evidence="13 14">
    <name type="scientific">Aureobasidium pullulans EXF-150</name>
    <dbReference type="NCBI Taxonomy" id="1043002"/>
    <lineage>
        <taxon>Eukaryota</taxon>
        <taxon>Fungi</taxon>
        <taxon>Dikarya</taxon>
        <taxon>Ascomycota</taxon>
        <taxon>Pezizomycotina</taxon>
        <taxon>Dothideomycetes</taxon>
        <taxon>Dothideomycetidae</taxon>
        <taxon>Dothideales</taxon>
        <taxon>Saccotheciaceae</taxon>
        <taxon>Aureobasidium</taxon>
    </lineage>
</organism>
<feature type="compositionally biased region" description="Low complexity" evidence="10">
    <location>
        <begin position="26"/>
        <end position="38"/>
    </location>
</feature>
<feature type="compositionally biased region" description="Acidic residues" evidence="10">
    <location>
        <begin position="351"/>
        <end position="361"/>
    </location>
</feature>
<protein>
    <recommendedName>
        <fullName evidence="4">Golgi apparatus membrane protein TVP38</fullName>
    </recommendedName>
    <alternativeName>
        <fullName evidence="5">Golgi apparatus membrane protein tvp38</fullName>
    </alternativeName>
</protein>
<dbReference type="Pfam" id="PF09335">
    <property type="entry name" value="VTT_dom"/>
    <property type="match status" value="1"/>
</dbReference>
<feature type="compositionally biased region" description="Basic and acidic residues" evidence="10">
    <location>
        <begin position="298"/>
        <end position="308"/>
    </location>
</feature>
<comment type="similarity">
    <text evidence="3">Belongs to the TVP38/TMEM64 family.</text>
</comment>
<gene>
    <name evidence="13" type="ORF">M438DRAFT_406312</name>
</gene>
<evidence type="ECO:0000256" key="2">
    <source>
        <dbReference type="ARBA" id="ARBA00004653"/>
    </source>
</evidence>
<dbReference type="AlphaFoldDB" id="A0A074Y909"/>
<keyword evidence="9 11" id="KW-0472">Membrane</keyword>
<reference evidence="13 14" key="1">
    <citation type="journal article" date="2014" name="BMC Genomics">
        <title>Genome sequencing of four Aureobasidium pullulans varieties: biotechnological potential, stress tolerance, and description of new species.</title>
        <authorList>
            <person name="Gostin Ar C."/>
            <person name="Ohm R.A."/>
            <person name="Kogej T."/>
            <person name="Sonjak S."/>
            <person name="Turk M."/>
            <person name="Zajc J."/>
            <person name="Zalar P."/>
            <person name="Grube M."/>
            <person name="Sun H."/>
            <person name="Han J."/>
            <person name="Sharma A."/>
            <person name="Chiniquy J."/>
            <person name="Ngan C.Y."/>
            <person name="Lipzen A."/>
            <person name="Barry K."/>
            <person name="Grigoriev I.V."/>
            <person name="Gunde-Cimerman N."/>
        </authorList>
    </citation>
    <scope>NUCLEOTIDE SEQUENCE [LARGE SCALE GENOMIC DNA]</scope>
    <source>
        <strain evidence="13 14">EXF-150</strain>
    </source>
</reference>
<evidence type="ECO:0000256" key="3">
    <source>
        <dbReference type="ARBA" id="ARBA00008640"/>
    </source>
</evidence>
<dbReference type="PANTHER" id="PTHR47549:SF1">
    <property type="entry name" value="GOLGI APPARATUS MEMBRANE PROTEIN TVP38"/>
    <property type="match status" value="1"/>
</dbReference>